<dbReference type="PRINTS" id="PR00598">
    <property type="entry name" value="HTHMARR"/>
</dbReference>
<dbReference type="InterPro" id="IPR011991">
    <property type="entry name" value="ArsR-like_HTH"/>
</dbReference>
<evidence type="ECO:0000313" key="5">
    <source>
        <dbReference type="EMBL" id="MCC5464642.1"/>
    </source>
</evidence>
<evidence type="ECO:0000259" key="4">
    <source>
        <dbReference type="PROSITE" id="PS50995"/>
    </source>
</evidence>
<comment type="caution">
    <text evidence="5">The sequence shown here is derived from an EMBL/GenBank/DDBJ whole genome shotgun (WGS) entry which is preliminary data.</text>
</comment>
<dbReference type="Gene3D" id="1.10.10.10">
    <property type="entry name" value="Winged helix-like DNA-binding domain superfamily/Winged helix DNA-binding domain"/>
    <property type="match status" value="1"/>
</dbReference>
<organism evidence="5 6">
    <name type="scientific">Pelosinus baikalensis</name>
    <dbReference type="NCBI Taxonomy" id="2892015"/>
    <lineage>
        <taxon>Bacteria</taxon>
        <taxon>Bacillati</taxon>
        <taxon>Bacillota</taxon>
        <taxon>Negativicutes</taxon>
        <taxon>Selenomonadales</taxon>
        <taxon>Sporomusaceae</taxon>
        <taxon>Pelosinus</taxon>
    </lineage>
</organism>
<name>A0ABS8HRB1_9FIRM</name>
<dbReference type="EMBL" id="JAJHJB010000004">
    <property type="protein sequence ID" value="MCC5464642.1"/>
    <property type="molecule type" value="Genomic_DNA"/>
</dbReference>
<sequence length="140" mass="16209">MHFKLDDSLGFWINVVAGKMKNELNRSISMYNITAEQWAVLSRLWEEQGVTQKDLAERTGKDQPNTGRILDKLERKGLVNRIPDTQDRRIVLVFLTDTGCELKEKLIPIVTDVLIRAQRGIDDKDITYLKQILEKLSRNI</sequence>
<keyword evidence="3" id="KW-0804">Transcription</keyword>
<dbReference type="SUPFAM" id="SSF46785">
    <property type="entry name" value="Winged helix' DNA-binding domain"/>
    <property type="match status" value="1"/>
</dbReference>
<protein>
    <submittedName>
        <fullName evidence="5">MarR family transcriptional regulator</fullName>
    </submittedName>
</protein>
<dbReference type="InterPro" id="IPR000835">
    <property type="entry name" value="HTH_MarR-typ"/>
</dbReference>
<dbReference type="Pfam" id="PF01047">
    <property type="entry name" value="MarR"/>
    <property type="match status" value="1"/>
</dbReference>
<accession>A0ABS8HRB1</accession>
<feature type="domain" description="HTH marR-type" evidence="4">
    <location>
        <begin position="6"/>
        <end position="138"/>
    </location>
</feature>
<dbReference type="PANTHER" id="PTHR42756:SF1">
    <property type="entry name" value="TRANSCRIPTIONAL REPRESSOR OF EMRAB OPERON"/>
    <property type="match status" value="1"/>
</dbReference>
<evidence type="ECO:0000256" key="1">
    <source>
        <dbReference type="ARBA" id="ARBA00023015"/>
    </source>
</evidence>
<proteinExistence type="predicted"/>
<dbReference type="SMART" id="SM00347">
    <property type="entry name" value="HTH_MARR"/>
    <property type="match status" value="1"/>
</dbReference>
<dbReference type="RefSeq" id="WP_229534077.1">
    <property type="nucleotide sequence ID" value="NZ_JAJHJB010000004.1"/>
</dbReference>
<keyword evidence="1" id="KW-0805">Transcription regulation</keyword>
<dbReference type="InterPro" id="IPR036390">
    <property type="entry name" value="WH_DNA-bd_sf"/>
</dbReference>
<evidence type="ECO:0000256" key="2">
    <source>
        <dbReference type="ARBA" id="ARBA00023125"/>
    </source>
</evidence>
<gene>
    <name evidence="5" type="ORF">LMF89_04585</name>
</gene>
<dbReference type="CDD" id="cd00090">
    <property type="entry name" value="HTH_ARSR"/>
    <property type="match status" value="1"/>
</dbReference>
<keyword evidence="2" id="KW-0238">DNA-binding</keyword>
<dbReference type="Proteomes" id="UP001165492">
    <property type="component" value="Unassembled WGS sequence"/>
</dbReference>
<reference evidence="5" key="1">
    <citation type="submission" date="2021-11" db="EMBL/GenBank/DDBJ databases">
        <title>Description of a new species Pelosinus isolated from the bottom sediments of Lake Baikal.</title>
        <authorList>
            <person name="Zakharyuk A."/>
        </authorList>
    </citation>
    <scope>NUCLEOTIDE SEQUENCE</scope>
    <source>
        <strain evidence="5">Bkl1</strain>
    </source>
</reference>
<dbReference type="InterPro" id="IPR036388">
    <property type="entry name" value="WH-like_DNA-bd_sf"/>
</dbReference>
<keyword evidence="6" id="KW-1185">Reference proteome</keyword>
<evidence type="ECO:0000313" key="6">
    <source>
        <dbReference type="Proteomes" id="UP001165492"/>
    </source>
</evidence>
<dbReference type="PROSITE" id="PS50995">
    <property type="entry name" value="HTH_MARR_2"/>
    <property type="match status" value="1"/>
</dbReference>
<evidence type="ECO:0000256" key="3">
    <source>
        <dbReference type="ARBA" id="ARBA00023163"/>
    </source>
</evidence>
<dbReference type="PANTHER" id="PTHR42756">
    <property type="entry name" value="TRANSCRIPTIONAL REGULATOR, MARR"/>
    <property type="match status" value="1"/>
</dbReference>